<organism evidence="6 7">
    <name type="scientific">Cyanidioschyzon merolae (strain NIES-3377 / 10D)</name>
    <name type="common">Unicellular red alga</name>
    <dbReference type="NCBI Taxonomy" id="280699"/>
    <lineage>
        <taxon>Eukaryota</taxon>
        <taxon>Rhodophyta</taxon>
        <taxon>Bangiophyceae</taxon>
        <taxon>Cyanidiales</taxon>
        <taxon>Cyanidiaceae</taxon>
        <taxon>Cyanidioschyzon</taxon>
    </lineage>
</organism>
<dbReference type="GO" id="GO:0140662">
    <property type="term" value="F:ATP-dependent protein folding chaperone"/>
    <property type="evidence" value="ECO:0007669"/>
    <property type="project" value="InterPro"/>
</dbReference>
<accession>M1UPS8</accession>
<dbReference type="AlphaFoldDB" id="M1UPS8"/>
<dbReference type="STRING" id="280699.M1UPS8"/>
<gene>
    <name evidence="6" type="ORF">CYME_CMF082C</name>
</gene>
<dbReference type="EMBL" id="AP006488">
    <property type="protein sequence ID" value="BAM79461.1"/>
    <property type="molecule type" value="Genomic_DNA"/>
</dbReference>
<dbReference type="Gene3D" id="3.30.30.30">
    <property type="match status" value="1"/>
</dbReference>
<dbReference type="RefSeq" id="XP_005535747.1">
    <property type="nucleotide sequence ID" value="XM_005535690.1"/>
</dbReference>
<evidence type="ECO:0000256" key="5">
    <source>
        <dbReference type="SAM" id="Phobius"/>
    </source>
</evidence>
<dbReference type="SUPFAM" id="SSF53067">
    <property type="entry name" value="Actin-like ATPase domain"/>
    <property type="match status" value="2"/>
</dbReference>
<dbReference type="GO" id="GO:0030968">
    <property type="term" value="P:endoplasmic reticulum unfolded protein response"/>
    <property type="evidence" value="ECO:0007669"/>
    <property type="project" value="TreeGrafter"/>
</dbReference>
<dbReference type="PANTHER" id="PTHR45639:SF3">
    <property type="entry name" value="HYPOXIA UP-REGULATED PROTEIN 1"/>
    <property type="match status" value="1"/>
</dbReference>
<reference evidence="6 7" key="1">
    <citation type="journal article" date="2004" name="Nature">
        <title>Genome sequence of the ultrasmall unicellular red alga Cyanidioschyzon merolae 10D.</title>
        <authorList>
            <person name="Matsuzaki M."/>
            <person name="Misumi O."/>
            <person name="Shin-i T."/>
            <person name="Maruyama S."/>
            <person name="Takahara M."/>
            <person name="Miyagishima S."/>
            <person name="Mori T."/>
            <person name="Nishida K."/>
            <person name="Yagisawa F."/>
            <person name="Nishida K."/>
            <person name="Yoshida Y."/>
            <person name="Nishimura Y."/>
            <person name="Nakao S."/>
            <person name="Kobayashi T."/>
            <person name="Momoyama Y."/>
            <person name="Higashiyama T."/>
            <person name="Minoda A."/>
            <person name="Sano M."/>
            <person name="Nomoto H."/>
            <person name="Oishi K."/>
            <person name="Hayashi H."/>
            <person name="Ohta F."/>
            <person name="Nishizaka S."/>
            <person name="Haga S."/>
            <person name="Miura S."/>
            <person name="Morishita T."/>
            <person name="Kabeya Y."/>
            <person name="Terasawa K."/>
            <person name="Suzuki Y."/>
            <person name="Ishii Y."/>
            <person name="Asakawa S."/>
            <person name="Takano H."/>
            <person name="Ohta N."/>
            <person name="Kuroiwa H."/>
            <person name="Tanaka K."/>
            <person name="Shimizu N."/>
            <person name="Sugano S."/>
            <person name="Sato N."/>
            <person name="Nozaki H."/>
            <person name="Ogasawara N."/>
            <person name="Kohara Y."/>
            <person name="Kuroiwa T."/>
        </authorList>
    </citation>
    <scope>NUCLEOTIDE SEQUENCE [LARGE SCALE GENOMIC DNA]</scope>
    <source>
        <strain evidence="6 7">10D</strain>
    </source>
</reference>
<feature type="compositionally biased region" description="Polar residues" evidence="4">
    <location>
        <begin position="897"/>
        <end position="916"/>
    </location>
</feature>
<dbReference type="Proteomes" id="UP000007014">
    <property type="component" value="Chromosome 6"/>
</dbReference>
<feature type="transmembrane region" description="Helical" evidence="5">
    <location>
        <begin position="21"/>
        <end position="39"/>
    </location>
</feature>
<keyword evidence="5" id="KW-1133">Transmembrane helix</keyword>
<dbReference type="Gramene" id="CMF082CT">
    <property type="protein sequence ID" value="CMF082CT"/>
    <property type="gene ID" value="CMF082C"/>
</dbReference>
<dbReference type="OrthoDB" id="10262720at2759"/>
<keyword evidence="2" id="KW-0067">ATP-binding</keyword>
<keyword evidence="3" id="KW-0143">Chaperone</keyword>
<dbReference type="PRINTS" id="PR00301">
    <property type="entry name" value="HEATSHOCK70"/>
</dbReference>
<feature type="compositionally biased region" description="Polar residues" evidence="4">
    <location>
        <begin position="619"/>
        <end position="635"/>
    </location>
</feature>
<dbReference type="Gene3D" id="3.30.420.40">
    <property type="match status" value="2"/>
</dbReference>
<dbReference type="HOGENOM" id="CLU_315320_0_0_1"/>
<evidence type="ECO:0000313" key="7">
    <source>
        <dbReference type="Proteomes" id="UP000007014"/>
    </source>
</evidence>
<feature type="compositionally biased region" description="Low complexity" evidence="4">
    <location>
        <begin position="645"/>
        <end position="656"/>
    </location>
</feature>
<proteinExistence type="predicted"/>
<keyword evidence="5" id="KW-0812">Transmembrane</keyword>
<evidence type="ECO:0000256" key="4">
    <source>
        <dbReference type="SAM" id="MobiDB-lite"/>
    </source>
</evidence>
<feature type="region of interest" description="Disordered" evidence="4">
    <location>
        <begin position="897"/>
        <end position="927"/>
    </location>
</feature>
<dbReference type="GeneID" id="16993052"/>
<keyword evidence="1" id="KW-0547">Nucleotide-binding</keyword>
<dbReference type="Gene3D" id="3.90.640.10">
    <property type="entry name" value="Actin, Chain A, domain 4"/>
    <property type="match status" value="1"/>
</dbReference>
<dbReference type="PANTHER" id="PTHR45639">
    <property type="entry name" value="HSC70CB, ISOFORM G-RELATED"/>
    <property type="match status" value="1"/>
</dbReference>
<evidence type="ECO:0000256" key="3">
    <source>
        <dbReference type="ARBA" id="ARBA00023186"/>
    </source>
</evidence>
<protein>
    <submittedName>
        <fullName evidence="6">Similar to oxygen regulated protein</fullName>
    </submittedName>
</protein>
<dbReference type="InterPro" id="IPR013126">
    <property type="entry name" value="Hsp_70_fam"/>
</dbReference>
<evidence type="ECO:0000313" key="6">
    <source>
        <dbReference type="EMBL" id="BAM79461.1"/>
    </source>
</evidence>
<dbReference type="InterPro" id="IPR043129">
    <property type="entry name" value="ATPase_NBD"/>
</dbReference>
<dbReference type="eggNOG" id="KOG0104">
    <property type="taxonomic scope" value="Eukaryota"/>
</dbReference>
<name>M1UPS8_CYAM1</name>
<keyword evidence="5" id="KW-0472">Membrane</keyword>
<dbReference type="Pfam" id="PF00012">
    <property type="entry name" value="HSP70"/>
    <property type="match status" value="1"/>
</dbReference>
<sequence length="927" mass="102152">MQLQSLGQQRGQRFSAIYHALVVRVVALCLLVAFASLAIRARAATTQAALSGELAAFGIDLGSENVRFAASQAIAGIQVLTNEQSKRETPALIAFVPVSDARIERRFGEAGTSPAYGRWPEYAVRSVRRLFERGNCSAGTDRVVTLHDQRVQPHRTCHVQLGGRQDLAFTDTELASMLFRYVQRRAYAAIRATGVSSREQSTTTPAPEDVLGTDAVLTVPIWFRQSQRAALVHAAQLANWNVRGLVSTPLAGAIRFALDREVEQPQTVLFVDIGAQGTTAALIRFTPANDSAFRSQTGGGLAPIQEVEVLGYRWHPEAGGAALDECLVEDVLSRLRAQSLLAPSIDNDERFRLRLSREVHRVREILSANQEALLTVELPTGEEHHLLVTRAAFQHACRNVFERIAAPVQQVLADHRVGTDQQPLHALIPLGGGSRTPAIAEEIQRLVPGHLWRKTVNAEEAAVMGAAFYAAALSPFFRVRPLVLSDVYPRPCKVCVANASSKGPPYDRCVIVTPRMNSNTNHILQVRMPVTRFDTELYWFEAGNAANFWDDAALVSHWNLENMSLGQDNYPAELELAFEIDPLTAPVLKRAELYVLQMPHAHASASNTMHRKDEEASTAPPQQLSNAGTEQQPQQRVRGRGSGTGAAAAPRGSASTVPTGEAETEPSPSVVPRGQRHSLRATMLYSVWTFPETSAKASRIRLEALDALDRERERSAYLRNALEAMTLRLHEELALGAPSGTLSKLPARLCLEPERSLILERLHQVELRIHQESSAALAVNDLEQLLWSLENATKPVYARMERYQKTLEILQQLEQWIRQHQKDALQLRKGRGVQRKPPDMQELLARVTHLAEQLQAQPSAELVDAAEQQARLFSEHFATALLSLNQTQAETFTAPLGSQTKTGQTAEPPSSATQTVAPEHGMDHTEL</sequence>
<dbReference type="KEGG" id="cme:CYME_CMF082C"/>
<reference evidence="6 7" key="2">
    <citation type="journal article" date="2007" name="BMC Biol.">
        <title>A 100%-complete sequence reveals unusually simple genomic features in the hot-spring red alga Cyanidioschyzon merolae.</title>
        <authorList>
            <person name="Nozaki H."/>
            <person name="Takano H."/>
            <person name="Misumi O."/>
            <person name="Terasawa K."/>
            <person name="Matsuzaki M."/>
            <person name="Maruyama S."/>
            <person name="Nishida K."/>
            <person name="Yagisawa F."/>
            <person name="Yoshida Y."/>
            <person name="Fujiwara T."/>
            <person name="Takio S."/>
            <person name="Tamura K."/>
            <person name="Chung S.J."/>
            <person name="Nakamura S."/>
            <person name="Kuroiwa H."/>
            <person name="Tanaka K."/>
            <person name="Sato N."/>
            <person name="Kuroiwa T."/>
        </authorList>
    </citation>
    <scope>NUCLEOTIDE SEQUENCE [LARGE SCALE GENOMIC DNA]</scope>
    <source>
        <strain evidence="6 7">10D</strain>
    </source>
</reference>
<evidence type="ECO:0000256" key="2">
    <source>
        <dbReference type="ARBA" id="ARBA00022840"/>
    </source>
</evidence>
<dbReference type="GO" id="GO:0005524">
    <property type="term" value="F:ATP binding"/>
    <property type="evidence" value="ECO:0007669"/>
    <property type="project" value="UniProtKB-KW"/>
</dbReference>
<dbReference type="GO" id="GO:0034663">
    <property type="term" value="C:endoplasmic reticulum chaperone complex"/>
    <property type="evidence" value="ECO:0007669"/>
    <property type="project" value="TreeGrafter"/>
</dbReference>
<keyword evidence="7" id="KW-1185">Reference proteome</keyword>
<evidence type="ECO:0000256" key="1">
    <source>
        <dbReference type="ARBA" id="ARBA00022741"/>
    </source>
</evidence>
<feature type="region of interest" description="Disordered" evidence="4">
    <location>
        <begin position="604"/>
        <end position="675"/>
    </location>
</feature>